<dbReference type="Gene3D" id="3.90.25.10">
    <property type="entry name" value="UDP-galactose 4-epimerase, domain 1"/>
    <property type="match status" value="1"/>
</dbReference>
<dbReference type="SUPFAM" id="SSF51735">
    <property type="entry name" value="NAD(P)-binding Rossmann-fold domains"/>
    <property type="match status" value="1"/>
</dbReference>
<feature type="domain" description="NAD(P)-binding" evidence="9">
    <location>
        <begin position="36"/>
        <end position="363"/>
    </location>
</feature>
<dbReference type="NCBIfam" id="TIGR01179">
    <property type="entry name" value="galE"/>
    <property type="match status" value="1"/>
</dbReference>
<comment type="cofactor">
    <cofactor evidence="2 7">
        <name>NAD(+)</name>
        <dbReference type="ChEBI" id="CHEBI:57540"/>
    </cofactor>
</comment>
<evidence type="ECO:0000256" key="5">
    <source>
        <dbReference type="ARBA" id="ARBA00023027"/>
    </source>
</evidence>
<comment type="subunit">
    <text evidence="7">Homodimer.</text>
</comment>
<keyword evidence="11" id="KW-1185">Reference proteome</keyword>
<evidence type="ECO:0000256" key="7">
    <source>
        <dbReference type="RuleBase" id="RU366046"/>
    </source>
</evidence>
<keyword evidence="5 7" id="KW-0520">NAD</keyword>
<feature type="signal peptide" evidence="8">
    <location>
        <begin position="1"/>
        <end position="24"/>
    </location>
</feature>
<evidence type="ECO:0000256" key="8">
    <source>
        <dbReference type="SAM" id="SignalP"/>
    </source>
</evidence>
<comment type="caution">
    <text evidence="10">The sequence shown here is derived from an EMBL/GenBank/DDBJ whole genome shotgun (WGS) entry which is preliminary data.</text>
</comment>
<evidence type="ECO:0000256" key="1">
    <source>
        <dbReference type="ARBA" id="ARBA00000083"/>
    </source>
</evidence>
<evidence type="ECO:0000313" key="10">
    <source>
        <dbReference type="EMBL" id="GMH97449.1"/>
    </source>
</evidence>
<name>A0A9W7C1F0_9STRA</name>
<dbReference type="GO" id="GO:0005829">
    <property type="term" value="C:cytosol"/>
    <property type="evidence" value="ECO:0007669"/>
    <property type="project" value="TreeGrafter"/>
</dbReference>
<dbReference type="Proteomes" id="UP001165160">
    <property type="component" value="Unassembled WGS sequence"/>
</dbReference>
<evidence type="ECO:0000256" key="3">
    <source>
        <dbReference type="ARBA" id="ARBA00004947"/>
    </source>
</evidence>
<organism evidence="10 11">
    <name type="scientific">Triparma verrucosa</name>
    <dbReference type="NCBI Taxonomy" id="1606542"/>
    <lineage>
        <taxon>Eukaryota</taxon>
        <taxon>Sar</taxon>
        <taxon>Stramenopiles</taxon>
        <taxon>Ochrophyta</taxon>
        <taxon>Bolidophyceae</taxon>
        <taxon>Parmales</taxon>
        <taxon>Triparmaceae</taxon>
        <taxon>Triparma</taxon>
    </lineage>
</organism>
<dbReference type="PANTHER" id="PTHR43725">
    <property type="entry name" value="UDP-GLUCOSE 4-EPIMERASE"/>
    <property type="match status" value="1"/>
</dbReference>
<keyword evidence="7" id="KW-0119">Carbohydrate metabolism</keyword>
<dbReference type="AlphaFoldDB" id="A0A9W7C1F0"/>
<evidence type="ECO:0000313" key="11">
    <source>
        <dbReference type="Proteomes" id="UP001165160"/>
    </source>
</evidence>
<evidence type="ECO:0000256" key="2">
    <source>
        <dbReference type="ARBA" id="ARBA00001911"/>
    </source>
</evidence>
<dbReference type="InterPro" id="IPR016040">
    <property type="entry name" value="NAD(P)-bd_dom"/>
</dbReference>
<gene>
    <name evidence="10" type="ORF">TrVE_jg3243</name>
</gene>
<dbReference type="NCBIfam" id="NF007956">
    <property type="entry name" value="PRK10675.1"/>
    <property type="match status" value="1"/>
</dbReference>
<reference evidence="11" key="1">
    <citation type="journal article" date="2023" name="Commun. Biol.">
        <title>Genome analysis of Parmales, the sister group of diatoms, reveals the evolutionary specialization of diatoms from phago-mixotrophs to photoautotrophs.</title>
        <authorList>
            <person name="Ban H."/>
            <person name="Sato S."/>
            <person name="Yoshikawa S."/>
            <person name="Yamada K."/>
            <person name="Nakamura Y."/>
            <person name="Ichinomiya M."/>
            <person name="Sato N."/>
            <person name="Blanc-Mathieu R."/>
            <person name="Endo H."/>
            <person name="Kuwata A."/>
            <person name="Ogata H."/>
        </authorList>
    </citation>
    <scope>NUCLEOTIDE SEQUENCE [LARGE SCALE GENOMIC DNA]</scope>
    <source>
        <strain evidence="11">NIES 3699</strain>
    </source>
</reference>
<comment type="catalytic activity">
    <reaction evidence="1 7">
        <text>UDP-alpha-D-glucose = UDP-alpha-D-galactose</text>
        <dbReference type="Rhea" id="RHEA:22168"/>
        <dbReference type="ChEBI" id="CHEBI:58885"/>
        <dbReference type="ChEBI" id="CHEBI:66914"/>
        <dbReference type="EC" id="5.1.3.2"/>
    </reaction>
</comment>
<evidence type="ECO:0000256" key="6">
    <source>
        <dbReference type="ARBA" id="ARBA00023235"/>
    </source>
</evidence>
<keyword evidence="6 7" id="KW-0413">Isomerase</keyword>
<proteinExistence type="inferred from homology"/>
<comment type="pathway">
    <text evidence="3 7">Carbohydrate metabolism; galactose metabolism.</text>
</comment>
<dbReference type="EC" id="5.1.3.2" evidence="4 7"/>
<dbReference type="GO" id="GO:0003978">
    <property type="term" value="F:UDP-glucose 4-epimerase activity"/>
    <property type="evidence" value="ECO:0007669"/>
    <property type="project" value="UniProtKB-UniRule"/>
</dbReference>
<dbReference type="EMBL" id="BRXX01000200">
    <property type="protein sequence ID" value="GMH97449.1"/>
    <property type="molecule type" value="Genomic_DNA"/>
</dbReference>
<dbReference type="InterPro" id="IPR036291">
    <property type="entry name" value="NAD(P)-bd_dom_sf"/>
</dbReference>
<keyword evidence="8" id="KW-0732">Signal</keyword>
<dbReference type="PANTHER" id="PTHR43725:SF47">
    <property type="entry name" value="UDP-GLUCOSE 4-EPIMERASE"/>
    <property type="match status" value="1"/>
</dbReference>
<comment type="similarity">
    <text evidence="7">Belongs to the NAD(P)-dependent epimerase/dehydratase family.</text>
</comment>
<dbReference type="Gene3D" id="3.40.50.720">
    <property type="entry name" value="NAD(P)-binding Rossmann-like Domain"/>
    <property type="match status" value="1"/>
</dbReference>
<dbReference type="CDD" id="cd05247">
    <property type="entry name" value="UDP_G4E_1_SDR_e"/>
    <property type="match status" value="1"/>
</dbReference>
<evidence type="ECO:0000256" key="4">
    <source>
        <dbReference type="ARBA" id="ARBA00013189"/>
    </source>
</evidence>
<dbReference type="Pfam" id="PF16363">
    <property type="entry name" value="GDP_Man_Dehyd"/>
    <property type="match status" value="1"/>
</dbReference>
<dbReference type="GO" id="GO:0006012">
    <property type="term" value="P:galactose metabolic process"/>
    <property type="evidence" value="ECO:0007669"/>
    <property type="project" value="InterPro"/>
</dbReference>
<sequence>MMISPLNVLQLLLQLLLIIRSSSSLSPPPPPPPTVLVTGGAGYIGSHTCLSLLTSGTSLVVYDDLSNSSPESLSRVSKIVSASTKTPGKVHFRLGDIRDSTTLNSVLSEFPSLRTCVHFAGLKAVGESSSVPLKYYDVNIRGTINLLKCLETHDVPNVVFSSSATVYGDPEILPIPENAPLKSTNPYGRTKLFVEELLRDLYTSSPDFWNILILRYFNPIGAHPSGLIGEDPKGIPNNLMPFVSQVCVGRREEVSVFGGDYETEDGTGVRDYIHVVDLARGHKDAIEKLEKGKVGCEAVNLGTGKGFSVLDLINGMGEATGKPVPYTVVGRRPGDVASCYCDPTKAEELLGWKAEKGLKDCCDDSWRWQVNNPEGYGEYVEEEKVLKSEN</sequence>
<feature type="chain" id="PRO_5040790549" description="UDP-glucose 4-epimerase" evidence="8">
    <location>
        <begin position="25"/>
        <end position="390"/>
    </location>
</feature>
<protein>
    <recommendedName>
        <fullName evidence="4 7">UDP-glucose 4-epimerase</fullName>
        <ecNumber evidence="4 7">5.1.3.2</ecNumber>
    </recommendedName>
</protein>
<accession>A0A9W7C1F0</accession>
<evidence type="ECO:0000259" key="9">
    <source>
        <dbReference type="Pfam" id="PF16363"/>
    </source>
</evidence>
<dbReference type="InterPro" id="IPR005886">
    <property type="entry name" value="UDP_G4E"/>
</dbReference>